<dbReference type="STRING" id="569882.SAMN04490248_104150"/>
<evidence type="ECO:0000313" key="10">
    <source>
        <dbReference type="EMBL" id="SEO37225.1"/>
    </source>
</evidence>
<feature type="transmembrane region" description="Helical" evidence="8">
    <location>
        <begin position="95"/>
        <end position="120"/>
    </location>
</feature>
<keyword evidence="11" id="KW-1185">Reference proteome</keyword>
<evidence type="ECO:0000259" key="9">
    <source>
        <dbReference type="PROSITE" id="PS50928"/>
    </source>
</evidence>
<dbReference type="InterPro" id="IPR035906">
    <property type="entry name" value="MetI-like_sf"/>
</dbReference>
<keyword evidence="6 8" id="KW-1133">Transmembrane helix</keyword>
<name>A0A1H8P5Q2_9RHOB</name>
<gene>
    <name evidence="10" type="ORF">SAMN04490248_104150</name>
</gene>
<feature type="transmembrane region" description="Helical" evidence="8">
    <location>
        <begin position="132"/>
        <end position="154"/>
    </location>
</feature>
<dbReference type="OrthoDB" id="9815533at2"/>
<evidence type="ECO:0000256" key="3">
    <source>
        <dbReference type="ARBA" id="ARBA00022475"/>
    </source>
</evidence>
<feature type="transmembrane region" description="Helical" evidence="8">
    <location>
        <begin position="175"/>
        <end position="195"/>
    </location>
</feature>
<dbReference type="PANTHER" id="PTHR43357">
    <property type="entry name" value="INNER MEMBRANE ABC TRANSPORTER PERMEASE PROTEIN YDCV"/>
    <property type="match status" value="1"/>
</dbReference>
<evidence type="ECO:0000313" key="11">
    <source>
        <dbReference type="Proteomes" id="UP000198893"/>
    </source>
</evidence>
<protein>
    <submittedName>
        <fullName evidence="10">Putative spermidine/putrescine transport system permease protein</fullName>
    </submittedName>
</protein>
<dbReference type="RefSeq" id="WP_093116231.1">
    <property type="nucleotide sequence ID" value="NZ_FODS01000004.1"/>
</dbReference>
<dbReference type="InterPro" id="IPR000515">
    <property type="entry name" value="MetI-like"/>
</dbReference>
<feature type="transmembrane region" description="Helical" evidence="8">
    <location>
        <begin position="7"/>
        <end position="29"/>
    </location>
</feature>
<dbReference type="AlphaFoldDB" id="A0A1H8P5Q2"/>
<keyword evidence="5 8" id="KW-0812">Transmembrane</keyword>
<sequence length="266" mass="28907">MTRHLQIFYVTVILLLLAAPIVVVAGVSLNGQQSLRFPPQDLSLKWYAELFRNSDWLVPLRNSLIIAAVSSLLAVAIALPLALHVWSRNNRLARALYVLGVAPFMLPPVISALGFLVFWVSIGMYGQMTATIISHGVFLVTLPVVTISLGLAGVDTSLVEAARTMGARRGQVLRTVILPLLTPYMISGYAFAFVLSLNEYIIAYMVAGFTVETLPIKIFNSLRYGYTPIMGVVSVIFVGLAALAFGLIGRYGNLPRLLGAERVGND</sequence>
<dbReference type="GO" id="GO:0005886">
    <property type="term" value="C:plasma membrane"/>
    <property type="evidence" value="ECO:0007669"/>
    <property type="project" value="UniProtKB-SubCell"/>
</dbReference>
<dbReference type="Proteomes" id="UP000198893">
    <property type="component" value="Unassembled WGS sequence"/>
</dbReference>
<comment type="subcellular location">
    <subcellularLocation>
        <location evidence="1">Cell inner membrane</location>
        <topology evidence="1">Multi-pass membrane protein</topology>
    </subcellularLocation>
    <subcellularLocation>
        <location evidence="8">Cell membrane</location>
        <topology evidence="8">Multi-pass membrane protein</topology>
    </subcellularLocation>
</comment>
<dbReference type="GO" id="GO:0055085">
    <property type="term" value="P:transmembrane transport"/>
    <property type="evidence" value="ECO:0007669"/>
    <property type="project" value="InterPro"/>
</dbReference>
<dbReference type="Pfam" id="PF00528">
    <property type="entry name" value="BPD_transp_1"/>
    <property type="match status" value="1"/>
</dbReference>
<accession>A0A1H8P5Q2</accession>
<evidence type="ECO:0000256" key="1">
    <source>
        <dbReference type="ARBA" id="ARBA00004429"/>
    </source>
</evidence>
<proteinExistence type="inferred from homology"/>
<evidence type="ECO:0000256" key="2">
    <source>
        <dbReference type="ARBA" id="ARBA00022448"/>
    </source>
</evidence>
<comment type="similarity">
    <text evidence="8">Belongs to the binding-protein-dependent transport system permease family.</text>
</comment>
<reference evidence="10 11" key="1">
    <citation type="submission" date="2016-10" db="EMBL/GenBank/DDBJ databases">
        <authorList>
            <person name="de Groot N.N."/>
        </authorList>
    </citation>
    <scope>NUCLEOTIDE SEQUENCE [LARGE SCALE GENOMIC DNA]</scope>
    <source>
        <strain evidence="10 11">DSM 27842</strain>
    </source>
</reference>
<evidence type="ECO:0000256" key="4">
    <source>
        <dbReference type="ARBA" id="ARBA00022519"/>
    </source>
</evidence>
<dbReference type="CDD" id="cd06261">
    <property type="entry name" value="TM_PBP2"/>
    <property type="match status" value="1"/>
</dbReference>
<organism evidence="10 11">
    <name type="scientific">Salinihabitans flavidus</name>
    <dbReference type="NCBI Taxonomy" id="569882"/>
    <lineage>
        <taxon>Bacteria</taxon>
        <taxon>Pseudomonadati</taxon>
        <taxon>Pseudomonadota</taxon>
        <taxon>Alphaproteobacteria</taxon>
        <taxon>Rhodobacterales</taxon>
        <taxon>Roseobacteraceae</taxon>
        <taxon>Salinihabitans</taxon>
    </lineage>
</organism>
<evidence type="ECO:0000256" key="6">
    <source>
        <dbReference type="ARBA" id="ARBA00022989"/>
    </source>
</evidence>
<keyword evidence="7 8" id="KW-0472">Membrane</keyword>
<keyword evidence="2 8" id="KW-0813">Transport</keyword>
<dbReference type="SUPFAM" id="SSF161098">
    <property type="entry name" value="MetI-like"/>
    <property type="match status" value="1"/>
</dbReference>
<feature type="transmembrane region" description="Helical" evidence="8">
    <location>
        <begin position="64"/>
        <end position="83"/>
    </location>
</feature>
<evidence type="ECO:0000256" key="8">
    <source>
        <dbReference type="RuleBase" id="RU363032"/>
    </source>
</evidence>
<dbReference type="PROSITE" id="PS50928">
    <property type="entry name" value="ABC_TM1"/>
    <property type="match status" value="1"/>
</dbReference>
<dbReference type="EMBL" id="FODS01000004">
    <property type="protein sequence ID" value="SEO37225.1"/>
    <property type="molecule type" value="Genomic_DNA"/>
</dbReference>
<keyword evidence="3" id="KW-1003">Cell membrane</keyword>
<feature type="transmembrane region" description="Helical" evidence="8">
    <location>
        <begin position="226"/>
        <end position="248"/>
    </location>
</feature>
<evidence type="ECO:0000256" key="7">
    <source>
        <dbReference type="ARBA" id="ARBA00023136"/>
    </source>
</evidence>
<keyword evidence="4" id="KW-0997">Cell inner membrane</keyword>
<evidence type="ECO:0000256" key="5">
    <source>
        <dbReference type="ARBA" id="ARBA00022692"/>
    </source>
</evidence>
<dbReference type="Gene3D" id="1.10.3720.10">
    <property type="entry name" value="MetI-like"/>
    <property type="match status" value="1"/>
</dbReference>
<feature type="transmembrane region" description="Helical" evidence="8">
    <location>
        <begin position="201"/>
        <end position="219"/>
    </location>
</feature>
<dbReference type="PANTHER" id="PTHR43357:SF4">
    <property type="entry name" value="INNER MEMBRANE ABC TRANSPORTER PERMEASE PROTEIN YDCV"/>
    <property type="match status" value="1"/>
</dbReference>
<feature type="domain" description="ABC transmembrane type-1" evidence="9">
    <location>
        <begin position="60"/>
        <end position="248"/>
    </location>
</feature>